<evidence type="ECO:0000256" key="2">
    <source>
        <dbReference type="SAM" id="SignalP"/>
    </source>
</evidence>
<organism evidence="3 4">
    <name type="scientific">Dactylosporangium vinaceum</name>
    <dbReference type="NCBI Taxonomy" id="53362"/>
    <lineage>
        <taxon>Bacteria</taxon>
        <taxon>Bacillati</taxon>
        <taxon>Actinomycetota</taxon>
        <taxon>Actinomycetes</taxon>
        <taxon>Micromonosporales</taxon>
        <taxon>Micromonosporaceae</taxon>
        <taxon>Dactylosporangium</taxon>
    </lineage>
</organism>
<proteinExistence type="predicted"/>
<evidence type="ECO:0000313" key="4">
    <source>
        <dbReference type="Proteomes" id="UP001589608"/>
    </source>
</evidence>
<reference evidence="3 4" key="1">
    <citation type="submission" date="2024-09" db="EMBL/GenBank/DDBJ databases">
        <authorList>
            <person name="Sun Q."/>
            <person name="Mori K."/>
        </authorList>
    </citation>
    <scope>NUCLEOTIDE SEQUENCE [LARGE SCALE GENOMIC DNA]</scope>
    <source>
        <strain evidence="3 4">JCM 3307</strain>
    </source>
</reference>
<keyword evidence="2" id="KW-0732">Signal</keyword>
<feature type="signal peptide" evidence="2">
    <location>
        <begin position="1"/>
        <end position="32"/>
    </location>
</feature>
<comment type="caution">
    <text evidence="3">The sequence shown here is derived from an EMBL/GenBank/DDBJ whole genome shotgun (WGS) entry which is preliminary data.</text>
</comment>
<feature type="compositionally biased region" description="Polar residues" evidence="1">
    <location>
        <begin position="195"/>
        <end position="211"/>
    </location>
</feature>
<dbReference type="RefSeq" id="WP_223098308.1">
    <property type="nucleotide sequence ID" value="NZ_CP061913.1"/>
</dbReference>
<protein>
    <submittedName>
        <fullName evidence="3">Uncharacterized protein</fullName>
    </submittedName>
</protein>
<accession>A0ABV5M5G6</accession>
<evidence type="ECO:0000256" key="1">
    <source>
        <dbReference type="SAM" id="MobiDB-lite"/>
    </source>
</evidence>
<name>A0ABV5M5G6_9ACTN</name>
<dbReference type="Proteomes" id="UP001589608">
    <property type="component" value="Unassembled WGS sequence"/>
</dbReference>
<keyword evidence="4" id="KW-1185">Reference proteome</keyword>
<feature type="region of interest" description="Disordered" evidence="1">
    <location>
        <begin position="195"/>
        <end position="233"/>
    </location>
</feature>
<evidence type="ECO:0000313" key="3">
    <source>
        <dbReference type="EMBL" id="MFB9444100.1"/>
    </source>
</evidence>
<gene>
    <name evidence="3" type="ORF">ACFFTR_13540</name>
</gene>
<sequence>MRPTVRSSLAALLATAVAATVAVFATGQPATAGWQSVNLPRLSWAYLDSTSPKAKFVDATVPPPVGTIADQAGKPHTYRSYFTFDLSSLKGQVVHSSYLYTYEDHVTDCTKAATVELWRTAPVRDNTSWKNPPNELERLFAVQVGSGSWSCPSYLGREMVDQLNAAIVRRDKTITFEYRVAAAQEADVHLGRTIQAPTLSSTSNHPPTVSNPRLRYPDRPCGTPQKPSPARASDALTVDTADADGDYVSLTFATWPIDHPEQRKERGIAYDNVDLSEYADGTVVAWQAHGYDYTDYGAWSKTCYVRIDKQGPATPPVVASKLYPTGAVATGGQGIKGRFRLDAAGEANVAAFVWRDWQGLSGLVDAHQGRAVMEYTPTRSGPQSLSIQSIDTAGNYGATTEYRFWVAATAPEATIDVAGVGLPSKITLYGSAATFGYQVQGGSETRIPNPSGTGATGQIVFPATGYVKTFLRSYNAAGKLLGEKSVDVEVSDAPDVSSAEFNLERDALAGETGTFTFKPRSTGVVGYAYDFGNGEQRIAAGADGVATLHWTADPPGWTYLTVRSIGPGGALSQENYYQFNVIDPKPQIWAQELQTTTRTDAPGKPLELRLSSQMTDVTGFVYTFNGGAEQTVTGPWYGTVVSVTPRLGDNTVVAQALLPGGGRSPAATFTWQPYEAPLIATDPSPGAMGHPVTVKLTSIRPDAKEFHYSVNWAPSQTMAAAADGTASFTYIPSDSTTLSIRATSVAADGTESPERSFYTNLRLTNVEVYSSYSEYWTSGGLGVPGTVTFRTEYVPETVEYVYTLNAGPEIVAPAVSDGFGTTVTIVPDRTGLNVLVVRGRTAAGELSYPQEFRFQVGTLPFVASTEFPNGVWSGAVGVEGHFTASGGMEGVTSFDFAFDDAQPVTVPVDAQGRATTTYTPATGGVHRLTVIGHTAAGTATEIRYYDILVNS</sequence>
<feature type="chain" id="PRO_5046397640" evidence="2">
    <location>
        <begin position="33"/>
        <end position="951"/>
    </location>
</feature>
<dbReference type="EMBL" id="JBHMCA010000024">
    <property type="protein sequence ID" value="MFB9444100.1"/>
    <property type="molecule type" value="Genomic_DNA"/>
</dbReference>